<accession>A0A9J6PSB8</accession>
<gene>
    <name evidence="2" type="ORF">N5923_19105</name>
</gene>
<feature type="domain" description="GST N-terminal" evidence="1">
    <location>
        <begin position="5"/>
        <end position="88"/>
    </location>
</feature>
<dbReference type="SUPFAM" id="SSF47616">
    <property type="entry name" value="GST C-terminal domain-like"/>
    <property type="match status" value="1"/>
</dbReference>
<keyword evidence="3" id="KW-1185">Reference proteome</keyword>
<dbReference type="EMBL" id="JAODIM010000043">
    <property type="protein sequence ID" value="MCU5779598.1"/>
    <property type="molecule type" value="Genomic_DNA"/>
</dbReference>
<dbReference type="RefSeq" id="WP_267144792.1">
    <property type="nucleotide sequence ID" value="NZ_JAODIL010000082.1"/>
</dbReference>
<dbReference type="Gene3D" id="1.20.1050.10">
    <property type="match status" value="1"/>
</dbReference>
<dbReference type="PANTHER" id="PTHR44051">
    <property type="entry name" value="GLUTATHIONE S-TRANSFERASE-RELATED"/>
    <property type="match status" value="1"/>
</dbReference>
<sequence length="207" mass="23562">MNDIQPVTQLYGATGYGSAIIEIIYTLAGEPYQLIDVNGFEEPGSARNRLLQVNPLAQVPALQLPDGRVMTESAAIALQLLDRHPQLAPADRTRFYHLLIWLVANVYPTFTYGDITSRWTLLGERELLDSTERYRQQLWLWLESQITSPGPYLFGAKISLLDAYLAVMVAWRPQKAWFAEHTPKIMAIAQQVRELENIKPIIVRNEL</sequence>
<evidence type="ECO:0000313" key="3">
    <source>
        <dbReference type="Proteomes" id="UP001064262"/>
    </source>
</evidence>
<proteinExistence type="predicted"/>
<comment type="caution">
    <text evidence="2">The sequence shown here is derived from an EMBL/GenBank/DDBJ whole genome shotgun (WGS) entry which is preliminary data.</text>
</comment>
<dbReference type="PANTHER" id="PTHR44051:SF8">
    <property type="entry name" value="GLUTATHIONE S-TRANSFERASE GSTA"/>
    <property type="match status" value="1"/>
</dbReference>
<evidence type="ECO:0000313" key="2">
    <source>
        <dbReference type="EMBL" id="MCU5779598.1"/>
    </source>
</evidence>
<dbReference type="SUPFAM" id="SSF52833">
    <property type="entry name" value="Thioredoxin-like"/>
    <property type="match status" value="1"/>
</dbReference>
<organism evidence="2 3">
    <name type="scientific">Winslowiella arboricola</name>
    <dbReference type="NCBI Taxonomy" id="2978220"/>
    <lineage>
        <taxon>Bacteria</taxon>
        <taxon>Pseudomonadati</taxon>
        <taxon>Pseudomonadota</taxon>
        <taxon>Gammaproteobacteria</taxon>
        <taxon>Enterobacterales</taxon>
        <taxon>Erwiniaceae</taxon>
        <taxon>Winslowiella</taxon>
    </lineage>
</organism>
<dbReference type="CDD" id="cd03057">
    <property type="entry name" value="GST_N_Beta"/>
    <property type="match status" value="1"/>
</dbReference>
<dbReference type="Gene3D" id="3.40.30.10">
    <property type="entry name" value="Glutaredoxin"/>
    <property type="match status" value="1"/>
</dbReference>
<evidence type="ECO:0000259" key="1">
    <source>
        <dbReference type="PROSITE" id="PS50404"/>
    </source>
</evidence>
<dbReference type="AlphaFoldDB" id="A0A9J6PSB8"/>
<dbReference type="Pfam" id="PF13409">
    <property type="entry name" value="GST_N_2"/>
    <property type="match status" value="1"/>
</dbReference>
<dbReference type="Proteomes" id="UP001064262">
    <property type="component" value="Unassembled WGS sequence"/>
</dbReference>
<protein>
    <submittedName>
        <fullName evidence="2">Glutathione S-transferase</fullName>
    </submittedName>
</protein>
<dbReference type="InterPro" id="IPR004045">
    <property type="entry name" value="Glutathione_S-Trfase_N"/>
</dbReference>
<dbReference type="PROSITE" id="PS50404">
    <property type="entry name" value="GST_NTER"/>
    <property type="match status" value="1"/>
</dbReference>
<name>A0A9J6PSB8_9GAMM</name>
<reference evidence="2" key="1">
    <citation type="submission" date="2022-09" db="EMBL/GenBank/DDBJ databases">
        <title>Winslowiella arboricola sp. nov., isolated from bleeding cankers on broadleaf hosts.</title>
        <authorList>
            <person name="Brady C."/>
            <person name="Kaur S."/>
            <person name="Crampton B."/>
            <person name="Maddock D."/>
            <person name="Arnold D."/>
            <person name="Denman S."/>
        </authorList>
    </citation>
    <scope>NUCLEOTIDE SEQUENCE</scope>
    <source>
        <strain evidence="2">BAC 15a-03b</strain>
    </source>
</reference>
<dbReference type="InterPro" id="IPR036249">
    <property type="entry name" value="Thioredoxin-like_sf"/>
</dbReference>
<dbReference type="InterPro" id="IPR036282">
    <property type="entry name" value="Glutathione-S-Trfase_C_sf"/>
</dbReference>